<accession>A0A915IH31</accession>
<feature type="signal peptide" evidence="1">
    <location>
        <begin position="1"/>
        <end position="18"/>
    </location>
</feature>
<dbReference type="AlphaFoldDB" id="A0A915IH31"/>
<organism evidence="2 3">
    <name type="scientific">Romanomermis culicivorax</name>
    <name type="common">Nematode worm</name>
    <dbReference type="NCBI Taxonomy" id="13658"/>
    <lineage>
        <taxon>Eukaryota</taxon>
        <taxon>Metazoa</taxon>
        <taxon>Ecdysozoa</taxon>
        <taxon>Nematoda</taxon>
        <taxon>Enoplea</taxon>
        <taxon>Dorylaimia</taxon>
        <taxon>Mermithida</taxon>
        <taxon>Mermithoidea</taxon>
        <taxon>Mermithidae</taxon>
        <taxon>Romanomermis</taxon>
    </lineage>
</organism>
<feature type="chain" id="PRO_5037916753" evidence="1">
    <location>
        <begin position="19"/>
        <end position="80"/>
    </location>
</feature>
<keyword evidence="1" id="KW-0732">Signal</keyword>
<evidence type="ECO:0000313" key="3">
    <source>
        <dbReference type="WBParaSite" id="nRc.2.0.1.t12656-RA"/>
    </source>
</evidence>
<dbReference type="PROSITE" id="PS51257">
    <property type="entry name" value="PROKAR_LIPOPROTEIN"/>
    <property type="match status" value="1"/>
</dbReference>
<reference evidence="3" key="1">
    <citation type="submission" date="2022-11" db="UniProtKB">
        <authorList>
            <consortium name="WormBaseParasite"/>
        </authorList>
    </citation>
    <scope>IDENTIFICATION</scope>
</reference>
<dbReference type="Proteomes" id="UP000887565">
    <property type="component" value="Unplaced"/>
</dbReference>
<dbReference type="WBParaSite" id="nRc.2.0.1.t12656-RA">
    <property type="protein sequence ID" value="nRc.2.0.1.t12656-RA"/>
    <property type="gene ID" value="nRc.2.0.1.g12656"/>
</dbReference>
<keyword evidence="2" id="KW-1185">Reference proteome</keyword>
<sequence length="80" mass="9418">MPAWRRILVQMSWLTALGCRFDKGMIRGQLEHQEILCVFIPRHILDHIPWRIVGKATKCAHLDMIRCVLSKFIFQANEET</sequence>
<evidence type="ECO:0000313" key="2">
    <source>
        <dbReference type="Proteomes" id="UP000887565"/>
    </source>
</evidence>
<name>A0A915IH31_ROMCU</name>
<proteinExistence type="predicted"/>
<protein>
    <submittedName>
        <fullName evidence="3">Secreted protein</fullName>
    </submittedName>
</protein>
<evidence type="ECO:0000256" key="1">
    <source>
        <dbReference type="SAM" id="SignalP"/>
    </source>
</evidence>